<dbReference type="OrthoDB" id="1938687at2759"/>
<feature type="region of interest" description="Disordered" evidence="1">
    <location>
        <begin position="1"/>
        <end position="409"/>
    </location>
</feature>
<feature type="compositionally biased region" description="Basic and acidic residues" evidence="1">
    <location>
        <begin position="703"/>
        <end position="713"/>
    </location>
</feature>
<evidence type="ECO:0000313" key="2">
    <source>
        <dbReference type="EMBL" id="PHT47061.1"/>
    </source>
</evidence>
<gene>
    <name evidence="2" type="ORF">CQW23_11269</name>
</gene>
<feature type="compositionally biased region" description="Basic and acidic residues" evidence="1">
    <location>
        <begin position="325"/>
        <end position="336"/>
    </location>
</feature>
<organism evidence="2 3">
    <name type="scientific">Capsicum baccatum</name>
    <name type="common">Peruvian pepper</name>
    <dbReference type="NCBI Taxonomy" id="33114"/>
    <lineage>
        <taxon>Eukaryota</taxon>
        <taxon>Viridiplantae</taxon>
        <taxon>Streptophyta</taxon>
        <taxon>Embryophyta</taxon>
        <taxon>Tracheophyta</taxon>
        <taxon>Spermatophyta</taxon>
        <taxon>Magnoliopsida</taxon>
        <taxon>eudicotyledons</taxon>
        <taxon>Gunneridae</taxon>
        <taxon>Pentapetalae</taxon>
        <taxon>asterids</taxon>
        <taxon>lamiids</taxon>
        <taxon>Solanales</taxon>
        <taxon>Solanaceae</taxon>
        <taxon>Solanoideae</taxon>
        <taxon>Capsiceae</taxon>
        <taxon>Capsicum</taxon>
    </lineage>
</organism>
<dbReference type="Proteomes" id="UP000224567">
    <property type="component" value="Unassembled WGS sequence"/>
</dbReference>
<feature type="region of interest" description="Disordered" evidence="1">
    <location>
        <begin position="538"/>
        <end position="568"/>
    </location>
</feature>
<proteinExistence type="predicted"/>
<evidence type="ECO:0000313" key="3">
    <source>
        <dbReference type="Proteomes" id="UP000224567"/>
    </source>
</evidence>
<accession>A0A2G2WPC1</accession>
<comment type="caution">
    <text evidence="2">The sequence shown here is derived from an EMBL/GenBank/DDBJ whole genome shotgun (WGS) entry which is preliminary data.</text>
</comment>
<feature type="compositionally biased region" description="Basic residues" evidence="1">
    <location>
        <begin position="140"/>
        <end position="151"/>
    </location>
</feature>
<dbReference type="EMBL" id="MLFT02000005">
    <property type="protein sequence ID" value="PHT47061.1"/>
    <property type="molecule type" value="Genomic_DNA"/>
</dbReference>
<protein>
    <submittedName>
        <fullName evidence="2">Uncharacterized protein</fullName>
    </submittedName>
</protein>
<feature type="compositionally biased region" description="Acidic residues" evidence="1">
    <location>
        <begin position="337"/>
        <end position="355"/>
    </location>
</feature>
<evidence type="ECO:0000256" key="1">
    <source>
        <dbReference type="SAM" id="MobiDB-lite"/>
    </source>
</evidence>
<feature type="compositionally biased region" description="Acidic residues" evidence="1">
    <location>
        <begin position="285"/>
        <end position="303"/>
    </location>
</feature>
<name>A0A2G2WPC1_CAPBA</name>
<feature type="compositionally biased region" description="Polar residues" evidence="1">
    <location>
        <begin position="49"/>
        <end position="59"/>
    </location>
</feature>
<feature type="region of interest" description="Disordered" evidence="1">
    <location>
        <begin position="679"/>
        <end position="715"/>
    </location>
</feature>
<keyword evidence="3" id="KW-1185">Reference proteome</keyword>
<feature type="compositionally biased region" description="Acidic residues" evidence="1">
    <location>
        <begin position="181"/>
        <end position="199"/>
    </location>
</feature>
<feature type="compositionally biased region" description="Basic and acidic residues" evidence="1">
    <location>
        <begin position="273"/>
        <end position="284"/>
    </location>
</feature>
<sequence>MHKQASRNMDITLRKGTSPLRSPKPSAVPDPSLSGSRETNENEKPQKQKPMTKNFMSPTISASSKASIRKKILAERNEISSSCNSLPPHKASNLGSKTSPLNSISRRSSESENDQENTSVVDSYYRPYDPLTNDLGPRPKYLRYKPYRRRGTFLDLQDDNEGSLQQARDPSKLPEEHNLELENDEGVADSVEDDDEEMEEGRGTFLDLQDDNEGSLQQARDPSKLPEEHNLELENDEGVADSVEDDDEEMEEGRGTFLDLQDDNEGSLQQARDPSKLPEEHNLELENDEGVADSVEDDDEEMEEGRGTFLDLQDDNEGSLQQARDPSKLPEEHNLELENDEGVADSVEDDDEEMEEGRGTFLDLQDDNEGSLQQARDPSKLPEEHNLELENDEGVVDSVEDDDEEMEEDVDGEWRLKGLFKILLLLVVFFMSCSNLSSTNSVVSSGSGDMIRKNIFEAVFHEIYGSESAYVDHLEDSQSSYELNNAVYEYIEDIVESLQVGSAEMEKTTEPQEGQSADKDIDQNSMDVEVAQNDVVHGDEEDETMSTAAGEGLDEQLQRDESLEKNDPEQENFAVLLDDISSSNYDDKVEQVEKISHERTGEVETSETASGGAEEIEISNLDTELVSENGPGNAAIIIGVSAASVLLVVTILFTRKPKASIEAPQAEVPNNTVIASVEGELSERKTETSVKVSALPEPLDDPSENHRNSHPERTPAIGSITQAASSLCGPKQEASKEISYISAPKISLLGEIMVGEVSSSLRSCVRKNIKTEAAEGNTNLSRSVLLPPAQPSAVEEHYIADSPSHGSFTAEKKILKKKVEKDGEEVKKVVLTTPVRRSSRIRDRVGMSP</sequence>
<reference evidence="3" key="2">
    <citation type="journal article" date="2017" name="J. Anim. Genet.">
        <title>Multiple reference genome sequences of hot pepper reveal the massive evolution of plant disease resistance genes by retroduplication.</title>
        <authorList>
            <person name="Kim S."/>
            <person name="Park J."/>
            <person name="Yeom S.-I."/>
            <person name="Kim Y.-M."/>
            <person name="Seo E."/>
            <person name="Kim K.-T."/>
            <person name="Kim M.-S."/>
            <person name="Lee J.M."/>
            <person name="Cheong K."/>
            <person name="Shin H.-S."/>
            <person name="Kim S.-B."/>
            <person name="Han K."/>
            <person name="Lee J."/>
            <person name="Park M."/>
            <person name="Lee H.-A."/>
            <person name="Lee H.-Y."/>
            <person name="Lee Y."/>
            <person name="Oh S."/>
            <person name="Lee J.H."/>
            <person name="Choi E."/>
            <person name="Choi E."/>
            <person name="Lee S.E."/>
            <person name="Jeon J."/>
            <person name="Kim H."/>
            <person name="Choi G."/>
            <person name="Song H."/>
            <person name="Lee J."/>
            <person name="Lee S.-C."/>
            <person name="Kwon J.-K."/>
            <person name="Lee H.-Y."/>
            <person name="Koo N."/>
            <person name="Hong Y."/>
            <person name="Kim R.W."/>
            <person name="Kang W.-H."/>
            <person name="Huh J.H."/>
            <person name="Kang B.-C."/>
            <person name="Yang T.-J."/>
            <person name="Lee Y.-H."/>
            <person name="Bennetzen J.L."/>
            <person name="Choi D."/>
        </authorList>
    </citation>
    <scope>NUCLEOTIDE SEQUENCE [LARGE SCALE GENOMIC DNA]</scope>
    <source>
        <strain evidence="3">cv. PBC81</strain>
    </source>
</reference>
<feature type="compositionally biased region" description="Acidic residues" evidence="1">
    <location>
        <begin position="389"/>
        <end position="409"/>
    </location>
</feature>
<dbReference type="PANTHER" id="PTHR34775">
    <property type="entry name" value="TRANSMEMBRANE PROTEIN"/>
    <property type="match status" value="1"/>
</dbReference>
<feature type="compositionally biased region" description="Basic and acidic residues" evidence="1">
    <location>
        <begin position="377"/>
        <end position="388"/>
    </location>
</feature>
<feature type="region of interest" description="Disordered" evidence="1">
    <location>
        <begin position="502"/>
        <end position="525"/>
    </location>
</feature>
<feature type="compositionally biased region" description="Acidic residues" evidence="1">
    <location>
        <begin position="233"/>
        <end position="251"/>
    </location>
</feature>
<feature type="compositionally biased region" description="Basic and acidic residues" evidence="1">
    <location>
        <begin position="504"/>
        <end position="522"/>
    </location>
</feature>
<dbReference type="AlphaFoldDB" id="A0A2G2WPC1"/>
<reference evidence="2 3" key="1">
    <citation type="journal article" date="2017" name="Genome Biol.">
        <title>New reference genome sequences of hot pepper reveal the massive evolution of plant disease-resistance genes by retroduplication.</title>
        <authorList>
            <person name="Kim S."/>
            <person name="Park J."/>
            <person name="Yeom S.I."/>
            <person name="Kim Y.M."/>
            <person name="Seo E."/>
            <person name="Kim K.T."/>
            <person name="Kim M.S."/>
            <person name="Lee J.M."/>
            <person name="Cheong K."/>
            <person name="Shin H.S."/>
            <person name="Kim S.B."/>
            <person name="Han K."/>
            <person name="Lee J."/>
            <person name="Park M."/>
            <person name="Lee H.A."/>
            <person name="Lee H.Y."/>
            <person name="Lee Y."/>
            <person name="Oh S."/>
            <person name="Lee J.H."/>
            <person name="Choi E."/>
            <person name="Choi E."/>
            <person name="Lee S.E."/>
            <person name="Jeon J."/>
            <person name="Kim H."/>
            <person name="Choi G."/>
            <person name="Song H."/>
            <person name="Lee J."/>
            <person name="Lee S.C."/>
            <person name="Kwon J.K."/>
            <person name="Lee H.Y."/>
            <person name="Koo N."/>
            <person name="Hong Y."/>
            <person name="Kim R.W."/>
            <person name="Kang W.H."/>
            <person name="Huh J.H."/>
            <person name="Kang B.C."/>
            <person name="Yang T.J."/>
            <person name="Lee Y.H."/>
            <person name="Bennetzen J.L."/>
            <person name="Choi D."/>
        </authorList>
    </citation>
    <scope>NUCLEOTIDE SEQUENCE [LARGE SCALE GENOMIC DNA]</scope>
    <source>
        <strain evidence="3">cv. PBC81</strain>
    </source>
</reference>
<feature type="compositionally biased region" description="Basic and acidic residues" evidence="1">
    <location>
        <begin position="169"/>
        <end position="180"/>
    </location>
</feature>
<dbReference type="PANTHER" id="PTHR34775:SF6">
    <property type="entry name" value="TRANSMEMBRANE PROTEIN"/>
    <property type="match status" value="1"/>
</dbReference>
<feature type="compositionally biased region" description="Basic and acidic residues" evidence="1">
    <location>
        <begin position="221"/>
        <end position="232"/>
    </location>
</feature>
<feature type="compositionally biased region" description="Basic and acidic residues" evidence="1">
    <location>
        <begin position="556"/>
        <end position="568"/>
    </location>
</feature>